<dbReference type="GO" id="GO:0005506">
    <property type="term" value="F:iron ion binding"/>
    <property type="evidence" value="ECO:0007669"/>
    <property type="project" value="InterPro"/>
</dbReference>
<evidence type="ECO:0000256" key="5">
    <source>
        <dbReference type="ARBA" id="ARBA00023004"/>
    </source>
</evidence>
<dbReference type="GO" id="GO:0004497">
    <property type="term" value="F:monooxygenase activity"/>
    <property type="evidence" value="ECO:0007669"/>
    <property type="project" value="UniProtKB-KW"/>
</dbReference>
<keyword evidence="4 7" id="KW-0560">Oxidoreductase</keyword>
<dbReference type="AlphaFoldDB" id="A0AA46YJ01"/>
<evidence type="ECO:0000313" key="8">
    <source>
        <dbReference type="EMBL" id="UYM03642.1"/>
    </source>
</evidence>
<dbReference type="EMBL" id="CP094970">
    <property type="protein sequence ID" value="UYM03642.1"/>
    <property type="molecule type" value="Genomic_DNA"/>
</dbReference>
<gene>
    <name evidence="8" type="ORF">L0C25_13895</name>
</gene>
<keyword evidence="2 7" id="KW-0349">Heme</keyword>
<dbReference type="SUPFAM" id="SSF48264">
    <property type="entry name" value="Cytochrome P450"/>
    <property type="match status" value="1"/>
</dbReference>
<dbReference type="PRINTS" id="PR00385">
    <property type="entry name" value="P450"/>
</dbReference>
<dbReference type="FunFam" id="1.10.630.10:FF:000018">
    <property type="entry name" value="Cytochrome P450 monooxygenase"/>
    <property type="match status" value="1"/>
</dbReference>
<reference evidence="8" key="1">
    <citation type="submission" date="2022-01" db="EMBL/GenBank/DDBJ databases">
        <title>Nocardioidaceae gen. sp. A5X3R13.</title>
        <authorList>
            <person name="Lopez Marin M.A."/>
            <person name="Uhlik O."/>
        </authorList>
    </citation>
    <scope>NUCLEOTIDE SEQUENCE</scope>
    <source>
        <strain evidence="8">A5X3R13</strain>
    </source>
</reference>
<dbReference type="Pfam" id="PF00067">
    <property type="entry name" value="p450"/>
    <property type="match status" value="2"/>
</dbReference>
<dbReference type="InterPro" id="IPR001128">
    <property type="entry name" value="Cyt_P450"/>
</dbReference>
<dbReference type="CDD" id="cd11029">
    <property type="entry name" value="CYP107-like"/>
    <property type="match status" value="1"/>
</dbReference>
<name>A0AA46YJ01_9ACTN</name>
<evidence type="ECO:0000256" key="3">
    <source>
        <dbReference type="ARBA" id="ARBA00022723"/>
    </source>
</evidence>
<dbReference type="PROSITE" id="PS00086">
    <property type="entry name" value="CYTOCHROME_P450"/>
    <property type="match status" value="1"/>
</dbReference>
<keyword evidence="6 7" id="KW-0503">Monooxygenase</keyword>
<dbReference type="RefSeq" id="WP_271632264.1">
    <property type="nucleotide sequence ID" value="NZ_CP094970.1"/>
</dbReference>
<keyword evidence="5 7" id="KW-0408">Iron</keyword>
<dbReference type="PANTHER" id="PTHR46696:SF1">
    <property type="entry name" value="CYTOCHROME P450 YJIB-RELATED"/>
    <property type="match status" value="1"/>
</dbReference>
<dbReference type="PANTHER" id="PTHR46696">
    <property type="entry name" value="P450, PUTATIVE (EUROFUNG)-RELATED"/>
    <property type="match status" value="1"/>
</dbReference>
<evidence type="ECO:0000313" key="9">
    <source>
        <dbReference type="Proteomes" id="UP001164390"/>
    </source>
</evidence>
<keyword evidence="9" id="KW-1185">Reference proteome</keyword>
<proteinExistence type="inferred from homology"/>
<keyword evidence="3 7" id="KW-0479">Metal-binding</keyword>
<protein>
    <submittedName>
        <fullName evidence="8">Cytochrome P450</fullName>
    </submittedName>
</protein>
<dbReference type="Gene3D" id="1.10.630.10">
    <property type="entry name" value="Cytochrome P450"/>
    <property type="match status" value="1"/>
</dbReference>
<dbReference type="InterPro" id="IPR017972">
    <property type="entry name" value="Cyt_P450_CS"/>
</dbReference>
<accession>A0AA46YJ01</accession>
<sequence length="402" mass="45000">MTTTVERHPLFTHAFVEDPYPVYARLRDEEPVSRARSPHGFDMWTLSRYEDIKESLTDPRLSRDLRNAPAGVIEYTGGTDLLTNKNLLSVDPPDHTRMRKTVQATFTNRRVKEFEGWISELVDRLLDGMEGRSEVDLVHAFGVALPLTVLCRVMGIPNSDRLNFRRWMDGLVQSGAGGTSTDSLRESQRNLAEYCKSLITMKRADPGDDLMTVLVKALDEDDVLSEEEVVGITFHLLIAGHETTIGLLTSGLMLLLTHPEQRRLLENDPSLWPLAVDEAMRFESPLGVTLAVALEDVTYSGRTVPAGEVVAGLLQAGNRDPRRYRDADVFDVTRSDNPHLGFGAGIHRCVGALLSLAEARIALPAVFNRFPHMALTVEPEQLRWMPTPLFRQLQQLPVRLGE</sequence>
<evidence type="ECO:0000256" key="2">
    <source>
        <dbReference type="ARBA" id="ARBA00022617"/>
    </source>
</evidence>
<evidence type="ECO:0000256" key="6">
    <source>
        <dbReference type="ARBA" id="ARBA00023033"/>
    </source>
</evidence>
<evidence type="ECO:0000256" key="7">
    <source>
        <dbReference type="RuleBase" id="RU000461"/>
    </source>
</evidence>
<evidence type="ECO:0000256" key="1">
    <source>
        <dbReference type="ARBA" id="ARBA00010617"/>
    </source>
</evidence>
<dbReference type="KEGG" id="sgrg:L0C25_13895"/>
<dbReference type="InterPro" id="IPR002397">
    <property type="entry name" value="Cyt_P450_B"/>
</dbReference>
<dbReference type="InterPro" id="IPR036396">
    <property type="entry name" value="Cyt_P450_sf"/>
</dbReference>
<organism evidence="8 9">
    <name type="scientific">Solicola gregarius</name>
    <dbReference type="NCBI Taxonomy" id="2908642"/>
    <lineage>
        <taxon>Bacteria</taxon>
        <taxon>Bacillati</taxon>
        <taxon>Actinomycetota</taxon>
        <taxon>Actinomycetes</taxon>
        <taxon>Propionibacteriales</taxon>
        <taxon>Nocardioidaceae</taxon>
        <taxon>Solicola</taxon>
    </lineage>
</organism>
<evidence type="ECO:0000256" key="4">
    <source>
        <dbReference type="ARBA" id="ARBA00023002"/>
    </source>
</evidence>
<dbReference type="PRINTS" id="PR00359">
    <property type="entry name" value="BP450"/>
</dbReference>
<dbReference type="GO" id="GO:0016705">
    <property type="term" value="F:oxidoreductase activity, acting on paired donors, with incorporation or reduction of molecular oxygen"/>
    <property type="evidence" value="ECO:0007669"/>
    <property type="project" value="InterPro"/>
</dbReference>
<dbReference type="GO" id="GO:0020037">
    <property type="term" value="F:heme binding"/>
    <property type="evidence" value="ECO:0007669"/>
    <property type="project" value="InterPro"/>
</dbReference>
<comment type="similarity">
    <text evidence="1 7">Belongs to the cytochrome P450 family.</text>
</comment>
<dbReference type="Proteomes" id="UP001164390">
    <property type="component" value="Chromosome"/>
</dbReference>